<dbReference type="Pfam" id="PF11987">
    <property type="entry name" value="IF-2"/>
    <property type="match status" value="1"/>
</dbReference>
<keyword evidence="4" id="KW-0648">Protein biosynthesis</keyword>
<gene>
    <name evidence="9" type="primary">infB</name>
    <name evidence="9" type="ORF">Hrub_033</name>
</gene>
<keyword evidence="9" id="KW-0934">Plastid</keyword>
<dbReference type="Pfam" id="PF22042">
    <property type="entry name" value="EF-G_D2"/>
    <property type="match status" value="1"/>
</dbReference>
<dbReference type="InterPro" id="IPR036925">
    <property type="entry name" value="TIF_IF2_dom3_sf"/>
</dbReference>
<dbReference type="FunFam" id="2.40.30.10:FF:000008">
    <property type="entry name" value="Translation initiation factor IF-2"/>
    <property type="match status" value="1"/>
</dbReference>
<keyword evidence="3" id="KW-0547">Nucleotide-binding</keyword>
<dbReference type="InterPro" id="IPR044145">
    <property type="entry name" value="IF2_II"/>
</dbReference>
<dbReference type="InterPro" id="IPR000178">
    <property type="entry name" value="TF_IF2_bacterial-like"/>
</dbReference>
<dbReference type="PROSITE" id="PS51722">
    <property type="entry name" value="G_TR_2"/>
    <property type="match status" value="1"/>
</dbReference>
<dbReference type="InterPro" id="IPR006847">
    <property type="entry name" value="IF2_N"/>
</dbReference>
<keyword evidence="5" id="KW-0342">GTP-binding</keyword>
<dbReference type="Gene3D" id="3.40.50.10050">
    <property type="entry name" value="Translation initiation factor IF- 2, domain 3"/>
    <property type="match status" value="1"/>
</dbReference>
<dbReference type="SUPFAM" id="SSF52156">
    <property type="entry name" value="Initiation factor IF2/eIF5b, domain 3"/>
    <property type="match status" value="1"/>
</dbReference>
<evidence type="ECO:0000256" key="2">
    <source>
        <dbReference type="ARBA" id="ARBA00022540"/>
    </source>
</evidence>
<dbReference type="SUPFAM" id="SSF50447">
    <property type="entry name" value="Translation proteins"/>
    <property type="match status" value="2"/>
</dbReference>
<dbReference type="Pfam" id="PF00009">
    <property type="entry name" value="GTP_EFTU"/>
    <property type="match status" value="1"/>
</dbReference>
<evidence type="ECO:0000313" key="9">
    <source>
        <dbReference type="EMBL" id="AOM67277.1"/>
    </source>
</evidence>
<evidence type="ECO:0000256" key="5">
    <source>
        <dbReference type="ARBA" id="ARBA00023134"/>
    </source>
</evidence>
<dbReference type="PANTHER" id="PTHR43381">
    <property type="entry name" value="TRANSLATION INITIATION FACTOR IF-2-RELATED"/>
    <property type="match status" value="1"/>
</dbReference>
<dbReference type="Gene3D" id="2.40.30.10">
    <property type="entry name" value="Translation factors"/>
    <property type="match status" value="2"/>
</dbReference>
<dbReference type="RefSeq" id="YP_009294035.1">
    <property type="nucleotide sequence ID" value="NC_031146.1"/>
</dbReference>
<evidence type="ECO:0000256" key="7">
    <source>
        <dbReference type="ARBA" id="ARBA00044105"/>
    </source>
</evidence>
<dbReference type="CDD" id="cd03702">
    <property type="entry name" value="IF2_mtIF2_II"/>
    <property type="match status" value="1"/>
</dbReference>
<dbReference type="InterPro" id="IPR053905">
    <property type="entry name" value="EF-G-like_DII"/>
</dbReference>
<dbReference type="Pfam" id="PF04760">
    <property type="entry name" value="IF2_N"/>
    <property type="match status" value="1"/>
</dbReference>
<dbReference type="AlphaFoldDB" id="A0A1C9CFZ1"/>
<dbReference type="FunFam" id="3.40.50.10050:FF:000001">
    <property type="entry name" value="Translation initiation factor IF-2"/>
    <property type="match status" value="1"/>
</dbReference>
<dbReference type="GO" id="GO:0003924">
    <property type="term" value="F:GTPase activity"/>
    <property type="evidence" value="ECO:0007669"/>
    <property type="project" value="InterPro"/>
</dbReference>
<dbReference type="InterPro" id="IPR027417">
    <property type="entry name" value="P-loop_NTPase"/>
</dbReference>
<comment type="similarity">
    <text evidence="1">Belongs to the TRAFAC class translation factor GTPase superfamily. Classic translation factor GTPase family. IF-2 subfamily.</text>
</comment>
<dbReference type="EMBL" id="KX284724">
    <property type="protein sequence ID" value="AOM67277.1"/>
    <property type="molecule type" value="Genomic_DNA"/>
</dbReference>
<dbReference type="InterPro" id="IPR015760">
    <property type="entry name" value="TIF_IF2"/>
</dbReference>
<keyword evidence="2 9" id="KW-0396">Initiation factor</keyword>
<organism evidence="9">
    <name type="scientific">Hildenbrandia rubra</name>
    <dbReference type="NCBI Taxonomy" id="31481"/>
    <lineage>
        <taxon>Eukaryota</taxon>
        <taxon>Rhodophyta</taxon>
        <taxon>Florideophyceae</taxon>
        <taxon>Hildenbrandiophycidae</taxon>
        <taxon>Hildenbrandiales</taxon>
        <taxon>Hildenbrandiaceae</taxon>
        <taxon>Hildenbrandia</taxon>
    </lineage>
</organism>
<proteinExistence type="inferred from homology"/>
<dbReference type="NCBIfam" id="TIGR00231">
    <property type="entry name" value="small_GTP"/>
    <property type="match status" value="1"/>
</dbReference>
<dbReference type="GeneID" id="29069941"/>
<name>A0A1C9CFZ1_9FLOR</name>
<protein>
    <recommendedName>
        <fullName evidence="7">Translation initiation factor IF-2, chloroplastic</fullName>
    </recommendedName>
</protein>
<dbReference type="Gene3D" id="3.40.50.300">
    <property type="entry name" value="P-loop containing nucleotide triphosphate hydrolases"/>
    <property type="match status" value="1"/>
</dbReference>
<reference evidence="9" key="1">
    <citation type="journal article" date="2016" name="BMC Biol.">
        <title>Parallel evolution of highly conserved plastid genome architecture in red seaweeds and seed plants.</title>
        <authorList>
            <person name="Lee J."/>
            <person name="Cho C.H."/>
            <person name="Park S.I."/>
            <person name="Choi J.W."/>
            <person name="Song H.S."/>
            <person name="West J.A."/>
            <person name="Bhattacharya D."/>
            <person name="Yoon H.S."/>
        </authorList>
    </citation>
    <scope>NUCLEOTIDE SEQUENCE</scope>
</reference>
<evidence type="ECO:0000256" key="1">
    <source>
        <dbReference type="ARBA" id="ARBA00007733"/>
    </source>
</evidence>
<accession>A0A1C9CFZ1</accession>
<dbReference type="InterPro" id="IPR009000">
    <property type="entry name" value="Transl_B-barrel_sf"/>
</dbReference>
<dbReference type="GO" id="GO:0005525">
    <property type="term" value="F:GTP binding"/>
    <property type="evidence" value="ECO:0007669"/>
    <property type="project" value="UniProtKB-KW"/>
</dbReference>
<dbReference type="GO" id="GO:0005737">
    <property type="term" value="C:cytoplasm"/>
    <property type="evidence" value="ECO:0007669"/>
    <property type="project" value="TreeGrafter"/>
</dbReference>
<dbReference type="NCBIfam" id="TIGR00487">
    <property type="entry name" value="IF-2"/>
    <property type="match status" value="1"/>
</dbReference>
<dbReference type="CDD" id="cd03692">
    <property type="entry name" value="mtIF2_IVc"/>
    <property type="match status" value="1"/>
</dbReference>
<geneLocation type="plastid" evidence="9"/>
<evidence type="ECO:0000256" key="6">
    <source>
        <dbReference type="ARBA" id="ARBA00025162"/>
    </source>
</evidence>
<dbReference type="GO" id="GO:0003743">
    <property type="term" value="F:translation initiation factor activity"/>
    <property type="evidence" value="ECO:0007669"/>
    <property type="project" value="UniProtKB-KW"/>
</dbReference>
<evidence type="ECO:0000259" key="8">
    <source>
        <dbReference type="PROSITE" id="PS51722"/>
    </source>
</evidence>
<dbReference type="InterPro" id="IPR000795">
    <property type="entry name" value="T_Tr_GTP-bd_dom"/>
</dbReference>
<feature type="domain" description="Tr-type G" evidence="8">
    <location>
        <begin position="237"/>
        <end position="408"/>
    </location>
</feature>
<dbReference type="SUPFAM" id="SSF52540">
    <property type="entry name" value="P-loop containing nucleoside triphosphate hydrolases"/>
    <property type="match status" value="1"/>
</dbReference>
<dbReference type="InterPro" id="IPR005225">
    <property type="entry name" value="Small_GTP-bd"/>
</dbReference>
<sequence>MINIKFTQQNVLYHVFNIDMLSLSVNNNLSDLILDLKNPQIIYDSYENIIHEQKLSTSSLTHSIQSDYNDISTTVKQKPFNHVVATESLLYNSQETRQKKRGNIKNDIYRSISSIENVSNPSATLIEPTNVHHDKVIDEKIIGLSNPTDAQNNSSSTIIINHPITVSELSQLIALHESEIIKFLFLKGINVTINQIISVDIATSIAVNYGFSVTNNDYATHEVMSNLKSVVIGATEPRVPILTIVGDINHGKTFLAEIIQNNQVPNKQTSSITQKIKAYETHLHLDNITQKAIILDTPGHGAFIAMRSLGLKIANLVILAIDANIGLSFQGIQIIKDIINKQVPIVIALTKIDTVTTDIDILKQNIINHDVIPQDLKNDIPIVPVSSVTGKNINVLLSNIITLVKKQELKATLNHKASGVIYNAYLDKNTGPILNVIIQNGTLHIGDIIVSGSIYGKVRAIKSHRHNKLQFASVSSIVDILGLPKVPVNGYIFTVVDNVKEAKKIVKQSQTYQGTLFSQQQTSSEISASALSSLQENNRVKKVRIIVKADTQGSINALFSSLSNIPRSKVELSITSAEIGIITETDIRLAAITKSLVIGFNTEITSNAEVIAKNGKIDIRNYKIISDLIYDMECYTNQFLKTVHTKDCIGMATVCSVFRLSTGVVAGCIVNSGKISKDSLLEISRDKSIIYKGLLKSMKHMKDNIFEAKQDDECGISVVGFDDWHVNDKIKVYVGQ</sequence>
<dbReference type="PANTHER" id="PTHR43381:SF5">
    <property type="entry name" value="TR-TYPE G DOMAIN-CONTAINING PROTEIN"/>
    <property type="match status" value="1"/>
</dbReference>
<comment type="function">
    <text evidence="6">One of the essential components for the initiation of protein synthesis. Protects formylmethionyl-tRNA from spontaneous hydrolysis and promotes its binding to the 30S ribosomal subunits. Also involved in the hydrolysis of GTP during the formation of the 70S ribosomal complex.</text>
</comment>
<evidence type="ECO:0000256" key="4">
    <source>
        <dbReference type="ARBA" id="ARBA00022917"/>
    </source>
</evidence>
<dbReference type="InterPro" id="IPR023115">
    <property type="entry name" value="TIF_IF2_dom3"/>
</dbReference>
<evidence type="ECO:0000256" key="3">
    <source>
        <dbReference type="ARBA" id="ARBA00022741"/>
    </source>
</evidence>